<evidence type="ECO:0000256" key="6">
    <source>
        <dbReference type="ARBA" id="ARBA00023078"/>
    </source>
</evidence>
<keyword evidence="3 10" id="KW-0812">Transmembrane</keyword>
<evidence type="ECO:0000256" key="9">
    <source>
        <dbReference type="ARBA" id="ARBA00025834"/>
    </source>
</evidence>
<gene>
    <name evidence="11" type="ORF">VPK24_15405</name>
</gene>
<evidence type="ECO:0000256" key="3">
    <source>
        <dbReference type="ARBA" id="ARBA00022692"/>
    </source>
</evidence>
<comment type="function">
    <text evidence="8">Component of the cytochrome b6-f complex, which mediates electron transfer between photosystem II (PSII) and photosystem I (PSI), cyclic electron flow around PSI, and state transitions. PetL is important for photoautotrophic growth as well as for electron transfer efficiency and stability of the cytochrome b6-f complex.</text>
</comment>
<evidence type="ECO:0000256" key="2">
    <source>
        <dbReference type="ARBA" id="ARBA00022448"/>
    </source>
</evidence>
<comment type="caution">
    <text evidence="11">The sequence shown here is derived from an EMBL/GenBank/DDBJ whole genome shotgun (WGS) entry which is preliminary data.</text>
</comment>
<evidence type="ECO:0000256" key="4">
    <source>
        <dbReference type="ARBA" id="ARBA00022982"/>
    </source>
</evidence>
<accession>A0ABW7CD00</accession>
<dbReference type="Proteomes" id="UP001604335">
    <property type="component" value="Unassembled WGS sequence"/>
</dbReference>
<keyword evidence="2" id="KW-0813">Transport</keyword>
<sequence length="31" mass="3357">MSGVITYFIFFGGMLGVAAGMMFTLRAIKLI</sequence>
<evidence type="ECO:0000256" key="1">
    <source>
        <dbReference type="ARBA" id="ARBA00004167"/>
    </source>
</evidence>
<evidence type="ECO:0000256" key="7">
    <source>
        <dbReference type="ARBA" id="ARBA00023136"/>
    </source>
</evidence>
<keyword evidence="4" id="KW-0249">Electron transport</keyword>
<feature type="transmembrane region" description="Helical" evidence="10">
    <location>
        <begin position="6"/>
        <end position="28"/>
    </location>
</feature>
<evidence type="ECO:0000256" key="5">
    <source>
        <dbReference type="ARBA" id="ARBA00022989"/>
    </source>
</evidence>
<keyword evidence="6" id="KW-0793">Thylakoid</keyword>
<name>A0ABW7CD00_9CYAN</name>
<dbReference type="EMBL" id="JAZAQF010000086">
    <property type="protein sequence ID" value="MFG3819028.1"/>
    <property type="molecule type" value="Genomic_DNA"/>
</dbReference>
<evidence type="ECO:0000313" key="12">
    <source>
        <dbReference type="Proteomes" id="UP001604335"/>
    </source>
</evidence>
<keyword evidence="5 10" id="KW-1133">Transmembrane helix</keyword>
<dbReference type="Pfam" id="PF05115">
    <property type="entry name" value="PetL"/>
    <property type="match status" value="1"/>
</dbReference>
<reference evidence="12" key="1">
    <citation type="journal article" date="2024" name="Algal Res.">
        <title>Biochemical, toxicological and genomic investigation of a high-biomass producing Limnothrix strain isolated from Italian shallow drinking water reservoir.</title>
        <authorList>
            <person name="Simonazzi M."/>
            <person name="Shishido T.K."/>
            <person name="Delbaje E."/>
            <person name="Wahlsten M."/>
            <person name="Fewer D.P."/>
            <person name="Sivonen K."/>
            <person name="Pezzolesi L."/>
            <person name="Pistocchi R."/>
        </authorList>
    </citation>
    <scope>NUCLEOTIDE SEQUENCE [LARGE SCALE GENOMIC DNA]</scope>
    <source>
        <strain evidence="12">LRLZ20PSL1</strain>
    </source>
</reference>
<organism evidence="11 12">
    <name type="scientific">Limnothrix redekei LRLZ20PSL1</name>
    <dbReference type="NCBI Taxonomy" id="3112953"/>
    <lineage>
        <taxon>Bacteria</taxon>
        <taxon>Bacillati</taxon>
        <taxon>Cyanobacteriota</taxon>
        <taxon>Cyanophyceae</taxon>
        <taxon>Pseudanabaenales</taxon>
        <taxon>Pseudanabaenaceae</taxon>
        <taxon>Limnothrix</taxon>
    </lineage>
</organism>
<keyword evidence="7 10" id="KW-0472">Membrane</keyword>
<evidence type="ECO:0000256" key="10">
    <source>
        <dbReference type="SAM" id="Phobius"/>
    </source>
</evidence>
<dbReference type="InterPro" id="IPR007802">
    <property type="entry name" value="Cyt_b6/f_cplx_su6"/>
</dbReference>
<proteinExistence type="predicted"/>
<evidence type="ECO:0000313" key="11">
    <source>
        <dbReference type="EMBL" id="MFG3819028.1"/>
    </source>
</evidence>
<dbReference type="RefSeq" id="WP_393014698.1">
    <property type="nucleotide sequence ID" value="NZ_JAZAQF010000086.1"/>
</dbReference>
<keyword evidence="12" id="KW-1185">Reference proteome</keyword>
<evidence type="ECO:0000256" key="8">
    <source>
        <dbReference type="ARBA" id="ARBA00025197"/>
    </source>
</evidence>
<comment type="subunit">
    <text evidence="9">The 4 large subunits of the cytochrome b6-f complex are cytochrome b6, subunit IV (17 kDa polypeptide, PetD), cytochrome f and the Rieske protein, while the 4 small subunits are PetG, PetL, PetM and PetN. The complex functions as a dimer.</text>
</comment>
<comment type="subcellular location">
    <subcellularLocation>
        <location evidence="1">Membrane</location>
        <topology evidence="1">Single-pass membrane protein</topology>
    </subcellularLocation>
</comment>
<protein>
    <submittedName>
        <fullName evidence="11">Cytochrome b6-f complex subunit PetL</fullName>
    </submittedName>
</protein>